<sequence length="124" mass="13826">MTRFVLLTLCCFLGSAVAEEPVEIPRSTQVELTDPATKRVYPIYIKVPRSFASNPDKAYPVIYLTDGLYSFQIASGATQLYDKLMSEGGDNLTVKFMIIDEAKHATAFPTTLIQGLDWLYGLPR</sequence>
<dbReference type="SUPFAM" id="SSF53474">
    <property type="entry name" value="alpha/beta-Hydrolases"/>
    <property type="match status" value="1"/>
</dbReference>
<reference evidence="2 3" key="1">
    <citation type="submission" date="2014-06" db="EMBL/GenBank/DDBJ databases">
        <title>Draft genome sequence of Idiomarina sp. MCCC 1A10513.</title>
        <authorList>
            <person name="Du J."/>
            <person name="Lai Q."/>
            <person name="Shao Z."/>
        </authorList>
    </citation>
    <scope>NUCLEOTIDE SEQUENCE [LARGE SCALE GENOMIC DNA]</scope>
    <source>
        <strain evidence="2 3">MCCC 1A10513</strain>
    </source>
</reference>
<dbReference type="RefSeq" id="WP_034729867.1">
    <property type="nucleotide sequence ID" value="NZ_JPIN01000001.1"/>
</dbReference>
<dbReference type="InterPro" id="IPR000801">
    <property type="entry name" value="Esterase-like"/>
</dbReference>
<keyword evidence="1" id="KW-0732">Signal</keyword>
<dbReference type="InterPro" id="IPR029058">
    <property type="entry name" value="AB_hydrolase_fold"/>
</dbReference>
<name>A0A094IVS8_9GAMM</name>
<proteinExistence type="predicted"/>
<dbReference type="Gene3D" id="3.40.50.1820">
    <property type="entry name" value="alpha/beta hydrolase"/>
    <property type="match status" value="1"/>
</dbReference>
<keyword evidence="3" id="KW-1185">Reference proteome</keyword>
<feature type="signal peptide" evidence="1">
    <location>
        <begin position="1"/>
        <end position="18"/>
    </location>
</feature>
<evidence type="ECO:0000256" key="1">
    <source>
        <dbReference type="SAM" id="SignalP"/>
    </source>
</evidence>
<dbReference type="Pfam" id="PF00756">
    <property type="entry name" value="Esterase"/>
    <property type="match status" value="1"/>
</dbReference>
<gene>
    <name evidence="2" type="ORF">IDAT_02185</name>
</gene>
<protein>
    <recommendedName>
        <fullName evidence="4">Esterase</fullName>
    </recommendedName>
</protein>
<evidence type="ECO:0000313" key="2">
    <source>
        <dbReference type="EMBL" id="KFZ29919.1"/>
    </source>
</evidence>
<dbReference type="AlphaFoldDB" id="A0A094IVS8"/>
<dbReference type="OrthoDB" id="6381520at2"/>
<accession>A0A094IVS8</accession>
<feature type="chain" id="PRO_5001905551" description="Esterase" evidence="1">
    <location>
        <begin position="19"/>
        <end position="124"/>
    </location>
</feature>
<evidence type="ECO:0000313" key="3">
    <source>
        <dbReference type="Proteomes" id="UP000053718"/>
    </source>
</evidence>
<dbReference type="Proteomes" id="UP000053718">
    <property type="component" value="Unassembled WGS sequence"/>
</dbReference>
<evidence type="ECO:0008006" key="4">
    <source>
        <dbReference type="Google" id="ProtNLM"/>
    </source>
</evidence>
<organism evidence="2 3">
    <name type="scientific">Pseudidiomarina atlantica</name>
    <dbReference type="NCBI Taxonomy" id="1517416"/>
    <lineage>
        <taxon>Bacteria</taxon>
        <taxon>Pseudomonadati</taxon>
        <taxon>Pseudomonadota</taxon>
        <taxon>Gammaproteobacteria</taxon>
        <taxon>Alteromonadales</taxon>
        <taxon>Idiomarinaceae</taxon>
        <taxon>Pseudidiomarina</taxon>
    </lineage>
</organism>
<dbReference type="EMBL" id="JPIN01000001">
    <property type="protein sequence ID" value="KFZ29919.1"/>
    <property type="molecule type" value="Genomic_DNA"/>
</dbReference>
<comment type="caution">
    <text evidence="2">The sequence shown here is derived from an EMBL/GenBank/DDBJ whole genome shotgun (WGS) entry which is preliminary data.</text>
</comment>
<dbReference type="eggNOG" id="COG2819">
    <property type="taxonomic scope" value="Bacteria"/>
</dbReference>